<keyword evidence="9 19" id="KW-0547">Nucleotide-binding</keyword>
<feature type="binding site" evidence="19">
    <location>
        <position position="33"/>
    </location>
    <ligand>
        <name>Mg(2+)</name>
        <dbReference type="ChEBI" id="CHEBI:18420"/>
        <label>2</label>
    </ligand>
</feature>
<evidence type="ECO:0000256" key="3">
    <source>
        <dbReference type="ARBA" id="ARBA00002284"/>
    </source>
</evidence>
<feature type="binding site" evidence="19">
    <location>
        <position position="281"/>
    </location>
    <ligand>
        <name>GTP</name>
        <dbReference type="ChEBI" id="CHEBI:37565"/>
    </ligand>
</feature>
<evidence type="ECO:0000256" key="17">
    <source>
        <dbReference type="ARBA" id="ARBA00043932"/>
    </source>
</evidence>
<dbReference type="FunFam" id="3.40.50.10990:FF:000001">
    <property type="entry name" value="Riboflavin biosynthesis protein RibBA"/>
    <property type="match status" value="1"/>
</dbReference>
<feature type="binding site" evidence="19">
    <location>
        <begin position="304"/>
        <end position="306"/>
    </location>
    <ligand>
        <name>GTP</name>
        <dbReference type="ChEBI" id="CHEBI:37565"/>
    </ligand>
</feature>
<dbReference type="HAMAP" id="MF_00179">
    <property type="entry name" value="RibA"/>
    <property type="match status" value="1"/>
</dbReference>
<dbReference type="STRING" id="1798228.SAMN05216574_1392"/>
<evidence type="ECO:0000256" key="6">
    <source>
        <dbReference type="ARBA" id="ARBA00005520"/>
    </source>
</evidence>
<feature type="binding site" evidence="19">
    <location>
        <position position="278"/>
    </location>
    <ligand>
        <name>Zn(2+)</name>
        <dbReference type="ChEBI" id="CHEBI:29105"/>
        <note>catalytic</note>
    </ligand>
</feature>
<dbReference type="InterPro" id="IPR017945">
    <property type="entry name" value="DHBP_synth_RibB-like_a/b_dom"/>
</dbReference>
<keyword evidence="8 19" id="KW-0479">Metal-binding</keyword>
<feature type="site" description="Essential for DHBP synthase activity" evidence="19">
    <location>
        <position position="168"/>
    </location>
</feature>
<dbReference type="SUPFAM" id="SSF142695">
    <property type="entry name" value="RibA-like"/>
    <property type="match status" value="1"/>
</dbReference>
<dbReference type="GO" id="GO:0003935">
    <property type="term" value="F:GTP cyclohydrolase II activity"/>
    <property type="evidence" value="ECO:0007669"/>
    <property type="project" value="UniProtKB-UniRule"/>
</dbReference>
<dbReference type="EMBL" id="FOND01000039">
    <property type="protein sequence ID" value="SFF96364.1"/>
    <property type="molecule type" value="Genomic_DNA"/>
</dbReference>
<dbReference type="GO" id="GO:0009231">
    <property type="term" value="P:riboflavin biosynthetic process"/>
    <property type="evidence" value="ECO:0007669"/>
    <property type="project" value="UniProtKB-UniRule"/>
</dbReference>
<comment type="catalytic activity">
    <reaction evidence="18 19">
        <text>GTP + 4 H2O = 2,5-diamino-6-hydroxy-4-(5-phosphoribosylamino)-pyrimidine + formate + 2 phosphate + 3 H(+)</text>
        <dbReference type="Rhea" id="RHEA:23704"/>
        <dbReference type="ChEBI" id="CHEBI:15377"/>
        <dbReference type="ChEBI" id="CHEBI:15378"/>
        <dbReference type="ChEBI" id="CHEBI:15740"/>
        <dbReference type="ChEBI" id="CHEBI:37565"/>
        <dbReference type="ChEBI" id="CHEBI:43474"/>
        <dbReference type="ChEBI" id="CHEBI:58614"/>
        <dbReference type="EC" id="3.5.4.25"/>
    </reaction>
</comment>
<evidence type="ECO:0000313" key="21">
    <source>
        <dbReference type="EMBL" id="SFF96364.1"/>
    </source>
</evidence>
<feature type="binding site" evidence="19">
    <location>
        <position position="33"/>
    </location>
    <ligand>
        <name>Mg(2+)</name>
        <dbReference type="ChEBI" id="CHEBI:18420"/>
        <label>1</label>
    </ligand>
</feature>
<comment type="function">
    <text evidence="17 19">Catalyzes the conversion of GTP to 2,5-diamino-6-ribosylamino-4(3H)-pyrimidinone 5'-phosphate (DARP), formate and pyrophosphate.</text>
</comment>
<evidence type="ECO:0000256" key="5">
    <source>
        <dbReference type="ARBA" id="ARBA00004904"/>
    </source>
</evidence>
<dbReference type="NCBIfam" id="NF006803">
    <property type="entry name" value="PRK09311.1"/>
    <property type="match status" value="1"/>
</dbReference>
<reference evidence="22" key="1">
    <citation type="submission" date="2016-10" db="EMBL/GenBank/DDBJ databases">
        <authorList>
            <person name="Varghese N."/>
            <person name="Submissions S."/>
        </authorList>
    </citation>
    <scope>NUCLEOTIDE SEQUENCE [LARGE SCALE GENOMIC DNA]</scope>
    <source>
        <strain evidence="22">DSM 46838</strain>
    </source>
</reference>
<dbReference type="UniPathway" id="UPA00275">
    <property type="reaction ID" value="UER00399"/>
</dbReference>
<feature type="region of interest" description="GTP cyclohydrolase II" evidence="19">
    <location>
        <begin position="206"/>
        <end position="463"/>
    </location>
</feature>
<keyword evidence="12 19" id="KW-0460">Magnesium</keyword>
<keyword evidence="11 19" id="KW-0862">Zinc</keyword>
<comment type="pathway">
    <text evidence="5 19">Cofactor biosynthesis; riboflavin biosynthesis; 2-hydroxy-3-oxobutyl phosphate from D-ribulose 5-phosphate: step 1/1.</text>
</comment>
<accession>A0A1I2MXR8</accession>
<feature type="domain" description="GTP cyclohydrolase II" evidence="20">
    <location>
        <begin position="214"/>
        <end position="381"/>
    </location>
</feature>
<dbReference type="AlphaFoldDB" id="A0A1I2MXR8"/>
<evidence type="ECO:0000256" key="16">
    <source>
        <dbReference type="ARBA" id="ARBA00023268"/>
    </source>
</evidence>
<feature type="binding site" evidence="19">
    <location>
        <begin position="260"/>
        <end position="264"/>
    </location>
    <ligand>
        <name>GTP</name>
        <dbReference type="ChEBI" id="CHEBI:37565"/>
    </ligand>
</feature>
<evidence type="ECO:0000256" key="9">
    <source>
        <dbReference type="ARBA" id="ARBA00022741"/>
    </source>
</evidence>
<keyword evidence="16 19" id="KW-0511">Multifunctional enzyme</keyword>
<dbReference type="InterPro" id="IPR000422">
    <property type="entry name" value="DHBP_synthase_RibB"/>
</dbReference>
<feature type="binding site" evidence="19">
    <location>
        <position position="168"/>
    </location>
    <ligand>
        <name>D-ribulose 5-phosphate</name>
        <dbReference type="ChEBI" id="CHEBI:58121"/>
    </ligand>
</feature>
<evidence type="ECO:0000256" key="14">
    <source>
        <dbReference type="ARBA" id="ARBA00023211"/>
    </source>
</evidence>
<dbReference type="Proteomes" id="UP000198589">
    <property type="component" value="Unassembled WGS sequence"/>
</dbReference>
<dbReference type="GO" id="GO:0000287">
    <property type="term" value="F:magnesium ion binding"/>
    <property type="evidence" value="ECO:0007669"/>
    <property type="project" value="UniProtKB-UniRule"/>
</dbReference>
<evidence type="ECO:0000256" key="19">
    <source>
        <dbReference type="HAMAP-Rule" id="MF_01283"/>
    </source>
</evidence>
<feature type="region of interest" description="DHBP synthase" evidence="19">
    <location>
        <begin position="1"/>
        <end position="205"/>
    </location>
</feature>
<evidence type="ECO:0000256" key="11">
    <source>
        <dbReference type="ARBA" id="ARBA00022833"/>
    </source>
</evidence>
<evidence type="ECO:0000259" key="20">
    <source>
        <dbReference type="Pfam" id="PF00925"/>
    </source>
</evidence>
<keyword evidence="10 19" id="KW-0378">Hydrolase</keyword>
<dbReference type="NCBIfam" id="TIGR00506">
    <property type="entry name" value="ribB"/>
    <property type="match status" value="1"/>
</dbReference>
<keyword evidence="22" id="KW-1185">Reference proteome</keyword>
<sequence>MTTRQPPAEAVQHAVAALAEGRMVIVVDDADREDEGDLILAAECVTEQQMAFLVRHTTGIICVPMRADRAEGLRLPQMTADNTDAHGTAFTVTVDHVDTGTGVSAADRARTVRALASPATLADELRRPGHIFPLRAREGGVLVRAGHTEAAVDLTTMAGLSGVGVIGEIVDEDGSMRRGASLAAFAAEHDLPVLAIADLIRYRRATEQLVELVASSQMPTKFGDFRALAYRSTLDGSEHLALVLGDVAAAGRTEGGALVRVHSECLTGDILGSLRCDCGGQLEQALRAVAAEGCGAVVYLRGHEGRGIGLAHKIRAYALQEQGLDTVDANTAQGLPVDSRSYGVGAQILGDLGITQLRLITNNPAKFGGLEGYGLTIVGRVALPVVETPHNVSYLRTKQVRMGHHLRTRAAEALDVGLIPEPVPAARRDGVGPGLALDRSEAEQIAVTAPASGGGVWSTSLEN</sequence>
<evidence type="ECO:0000313" key="22">
    <source>
        <dbReference type="Proteomes" id="UP000198589"/>
    </source>
</evidence>
<feature type="binding site" evidence="19">
    <location>
        <position position="366"/>
    </location>
    <ligand>
        <name>GTP</name>
        <dbReference type="ChEBI" id="CHEBI:37565"/>
    </ligand>
</feature>
<evidence type="ECO:0000256" key="18">
    <source>
        <dbReference type="ARBA" id="ARBA00049295"/>
    </source>
</evidence>
<evidence type="ECO:0000256" key="7">
    <source>
        <dbReference type="ARBA" id="ARBA00022619"/>
    </source>
</evidence>
<dbReference type="SUPFAM" id="SSF55821">
    <property type="entry name" value="YrdC/RibB"/>
    <property type="match status" value="1"/>
</dbReference>
<feature type="binding site" evidence="19">
    <location>
        <position position="276"/>
    </location>
    <ligand>
        <name>Zn(2+)</name>
        <dbReference type="ChEBI" id="CHEBI:29105"/>
        <note>catalytic</note>
    </ligand>
</feature>
<dbReference type="InterPro" id="IPR036144">
    <property type="entry name" value="RibA-like_sf"/>
</dbReference>
<evidence type="ECO:0000256" key="15">
    <source>
        <dbReference type="ARBA" id="ARBA00023239"/>
    </source>
</evidence>
<comment type="cofactor">
    <cofactor evidence="2">
        <name>Mn(2+)</name>
        <dbReference type="ChEBI" id="CHEBI:29035"/>
    </cofactor>
</comment>
<dbReference type="GO" id="GO:0005525">
    <property type="term" value="F:GTP binding"/>
    <property type="evidence" value="ECO:0007669"/>
    <property type="project" value="UniProtKB-KW"/>
</dbReference>
<dbReference type="HAMAP" id="MF_01283">
    <property type="entry name" value="RibBA"/>
    <property type="match status" value="1"/>
</dbReference>
<name>A0A1I2MXR8_9ACTN</name>
<dbReference type="EC" id="3.5.4.25" evidence="19"/>
<comment type="similarity">
    <text evidence="6 19">In the N-terminal section; belongs to the DHBP synthase family.</text>
</comment>
<evidence type="ECO:0000256" key="10">
    <source>
        <dbReference type="ARBA" id="ARBA00022801"/>
    </source>
</evidence>
<protein>
    <recommendedName>
        <fullName evidence="19">Riboflavin biosynthesis protein RibBA</fullName>
    </recommendedName>
    <domain>
        <recommendedName>
            <fullName evidence="19">3,4-dihydroxy-2-butanone 4-phosphate synthase</fullName>
            <shortName evidence="19">DHBP synthase</shortName>
            <ecNumber evidence="19">4.1.99.12</ecNumber>
        </recommendedName>
    </domain>
    <domain>
        <recommendedName>
            <fullName evidence="19">GTP cyclohydrolase-2</fullName>
            <ecNumber evidence="19">3.5.4.25</ecNumber>
        </recommendedName>
        <alternativeName>
            <fullName evidence="19">GTP cyclohydrolase II</fullName>
        </alternativeName>
    </domain>
</protein>
<dbReference type="InterPro" id="IPR000926">
    <property type="entry name" value="RibA"/>
</dbReference>
<feature type="binding site" evidence="19">
    <location>
        <position position="361"/>
    </location>
    <ligand>
        <name>GTP</name>
        <dbReference type="ChEBI" id="CHEBI:37565"/>
    </ligand>
</feature>
<feature type="binding site" evidence="19">
    <location>
        <begin position="144"/>
        <end position="148"/>
    </location>
    <ligand>
        <name>D-ribulose 5-phosphate</name>
        <dbReference type="ChEBI" id="CHEBI:58121"/>
    </ligand>
</feature>
<feature type="binding site" evidence="19">
    <location>
        <position position="265"/>
    </location>
    <ligand>
        <name>Zn(2+)</name>
        <dbReference type="ChEBI" id="CHEBI:29105"/>
        <note>catalytic</note>
    </ligand>
</feature>
<keyword evidence="14 19" id="KW-0464">Manganese</keyword>
<feature type="active site" description="Proton acceptor; for GTP cyclohydrolase activity" evidence="19">
    <location>
        <position position="338"/>
    </location>
</feature>
<proteinExistence type="inferred from homology"/>
<dbReference type="GO" id="GO:0008270">
    <property type="term" value="F:zinc ion binding"/>
    <property type="evidence" value="ECO:0007669"/>
    <property type="project" value="UniProtKB-UniRule"/>
</dbReference>
<evidence type="ECO:0000256" key="13">
    <source>
        <dbReference type="ARBA" id="ARBA00023134"/>
    </source>
</evidence>
<feature type="site" description="Essential for DHBP synthase activity" evidence="19">
    <location>
        <position position="130"/>
    </location>
</feature>
<evidence type="ECO:0000256" key="8">
    <source>
        <dbReference type="ARBA" id="ARBA00022723"/>
    </source>
</evidence>
<comment type="catalytic activity">
    <reaction evidence="1 19">
        <text>D-ribulose 5-phosphate = (2S)-2-hydroxy-3-oxobutyl phosphate + formate + H(+)</text>
        <dbReference type="Rhea" id="RHEA:18457"/>
        <dbReference type="ChEBI" id="CHEBI:15378"/>
        <dbReference type="ChEBI" id="CHEBI:15740"/>
        <dbReference type="ChEBI" id="CHEBI:58121"/>
        <dbReference type="ChEBI" id="CHEBI:58830"/>
        <dbReference type="EC" id="4.1.99.12"/>
    </reaction>
</comment>
<comment type="cofactor">
    <cofactor evidence="19">
        <name>Mg(2+)</name>
        <dbReference type="ChEBI" id="CHEBI:18420"/>
    </cofactor>
    <cofactor evidence="19">
        <name>Mn(2+)</name>
        <dbReference type="ChEBI" id="CHEBI:29035"/>
    </cofactor>
    <text evidence="19">Binds 2 divalent metal cations per subunit. Magnesium or manganese.</text>
</comment>
<evidence type="ECO:0000256" key="1">
    <source>
        <dbReference type="ARBA" id="ARBA00000141"/>
    </source>
</evidence>
<organism evidence="21 22">
    <name type="scientific">Blastococcus tunisiensis</name>
    <dbReference type="NCBI Taxonomy" id="1798228"/>
    <lineage>
        <taxon>Bacteria</taxon>
        <taxon>Bacillati</taxon>
        <taxon>Actinomycetota</taxon>
        <taxon>Actinomycetes</taxon>
        <taxon>Geodermatophilales</taxon>
        <taxon>Geodermatophilaceae</taxon>
        <taxon>Blastococcus</taxon>
    </lineage>
</organism>
<dbReference type="InterPro" id="IPR016299">
    <property type="entry name" value="Riboflavin_synth_RibBA"/>
</dbReference>
<dbReference type="Pfam" id="PF00925">
    <property type="entry name" value="GTP_cyclohydro2"/>
    <property type="match status" value="1"/>
</dbReference>
<feature type="binding site" evidence="19">
    <location>
        <begin position="32"/>
        <end position="33"/>
    </location>
    <ligand>
        <name>D-ribulose 5-phosphate</name>
        <dbReference type="ChEBI" id="CHEBI:58121"/>
    </ligand>
</feature>
<keyword evidence="15 19" id="KW-0456">Lyase</keyword>
<comment type="pathway">
    <text evidence="4 19">Cofactor biosynthesis; riboflavin biosynthesis; 5-amino-6-(D-ribitylamino)uracil from GTP: step 1/4.</text>
</comment>
<dbReference type="EC" id="4.1.99.12" evidence="19"/>
<dbReference type="NCBIfam" id="NF001591">
    <property type="entry name" value="PRK00393.1"/>
    <property type="match status" value="1"/>
</dbReference>
<dbReference type="GO" id="GO:0008686">
    <property type="term" value="F:3,4-dihydroxy-2-butanone-4-phosphate synthase activity"/>
    <property type="evidence" value="ECO:0007669"/>
    <property type="project" value="UniProtKB-UniRule"/>
</dbReference>
<dbReference type="HAMAP" id="MF_00180">
    <property type="entry name" value="RibB"/>
    <property type="match status" value="1"/>
</dbReference>
<dbReference type="NCBIfam" id="TIGR00505">
    <property type="entry name" value="ribA"/>
    <property type="match status" value="1"/>
</dbReference>
<feature type="binding site" evidence="19">
    <location>
        <position position="147"/>
    </location>
    <ligand>
        <name>Mg(2+)</name>
        <dbReference type="ChEBI" id="CHEBI:18420"/>
        <label>2</label>
    </ligand>
</feature>
<gene>
    <name evidence="19" type="primary">ribBA</name>
    <name evidence="21" type="ORF">SAMN05216574_1392</name>
</gene>
<dbReference type="FunFam" id="3.90.870.10:FF:000001">
    <property type="entry name" value="Riboflavin biosynthesis protein RibBA"/>
    <property type="match status" value="1"/>
</dbReference>
<dbReference type="PANTHER" id="PTHR21327">
    <property type="entry name" value="GTP CYCLOHYDROLASE II-RELATED"/>
    <property type="match status" value="1"/>
</dbReference>
<keyword evidence="7 19" id="KW-0686">Riboflavin biosynthesis</keyword>
<dbReference type="Gene3D" id="3.90.870.10">
    <property type="entry name" value="DHBP synthase"/>
    <property type="match status" value="1"/>
</dbReference>
<dbReference type="PIRSF" id="PIRSF001259">
    <property type="entry name" value="RibA"/>
    <property type="match status" value="1"/>
</dbReference>
<dbReference type="GO" id="GO:0005829">
    <property type="term" value="C:cytosol"/>
    <property type="evidence" value="ECO:0007669"/>
    <property type="project" value="TreeGrafter"/>
</dbReference>
<feature type="binding site" evidence="19">
    <location>
        <position position="37"/>
    </location>
    <ligand>
        <name>D-ribulose 5-phosphate</name>
        <dbReference type="ChEBI" id="CHEBI:58121"/>
    </ligand>
</feature>
<evidence type="ECO:0000256" key="4">
    <source>
        <dbReference type="ARBA" id="ARBA00004853"/>
    </source>
</evidence>
<comment type="similarity">
    <text evidence="19">In the C-terminal section; belongs to the GTP cyclohydrolase II family.</text>
</comment>
<feature type="active site" description="Nucleophile; for GTP cyclohydrolase activity" evidence="19">
    <location>
        <position position="340"/>
    </location>
</feature>
<dbReference type="GO" id="GO:0030145">
    <property type="term" value="F:manganese ion binding"/>
    <property type="evidence" value="ECO:0007669"/>
    <property type="project" value="UniProtKB-UniRule"/>
</dbReference>
<dbReference type="CDD" id="cd00641">
    <property type="entry name" value="GTP_cyclohydro2"/>
    <property type="match status" value="1"/>
</dbReference>
<evidence type="ECO:0000256" key="2">
    <source>
        <dbReference type="ARBA" id="ARBA00001936"/>
    </source>
</evidence>
<keyword evidence="13 19" id="KW-0342">GTP-binding</keyword>
<comment type="cofactor">
    <cofactor evidence="19">
        <name>Zn(2+)</name>
        <dbReference type="ChEBI" id="CHEBI:29105"/>
    </cofactor>
    <text evidence="19">Binds 1 zinc ion per subunit.</text>
</comment>
<evidence type="ECO:0000256" key="12">
    <source>
        <dbReference type="ARBA" id="ARBA00022842"/>
    </source>
</evidence>
<comment type="function">
    <text evidence="3 19">Catalyzes the conversion of D-ribulose 5-phosphate to formate and 3,4-dihydroxy-2-butanone 4-phosphate.</text>
</comment>
<dbReference type="Pfam" id="PF00926">
    <property type="entry name" value="DHBP_synthase"/>
    <property type="match status" value="1"/>
</dbReference>
<feature type="binding site" evidence="19">
    <location>
        <position position="326"/>
    </location>
    <ligand>
        <name>GTP</name>
        <dbReference type="ChEBI" id="CHEBI:37565"/>
    </ligand>
</feature>
<dbReference type="PANTHER" id="PTHR21327:SF18">
    <property type="entry name" value="3,4-DIHYDROXY-2-BUTANONE 4-PHOSPHATE SYNTHASE"/>
    <property type="match status" value="1"/>
</dbReference>
<dbReference type="RefSeq" id="WP_254791238.1">
    <property type="nucleotide sequence ID" value="NZ_FOND01000039.1"/>
</dbReference>
<dbReference type="Gene3D" id="3.40.50.10990">
    <property type="entry name" value="GTP cyclohydrolase II"/>
    <property type="match status" value="1"/>
</dbReference>
<dbReference type="InterPro" id="IPR032677">
    <property type="entry name" value="GTP_cyclohydro_II"/>
</dbReference>